<protein>
    <submittedName>
        <fullName evidence="3">TIGR03668 family PPOX class F420-dependent oxidoreductase</fullName>
    </submittedName>
</protein>
<proteinExistence type="predicted"/>
<dbReference type="PANTHER" id="PTHR35176">
    <property type="entry name" value="HEME OXYGENASE HI_0854-RELATED"/>
    <property type="match status" value="1"/>
</dbReference>
<dbReference type="EMBL" id="CP109441">
    <property type="protein sequence ID" value="WUV51414.1"/>
    <property type="molecule type" value="Genomic_DNA"/>
</dbReference>
<feature type="domain" description="Pyridoxamine 5'-phosphate oxidase N-terminal" evidence="2">
    <location>
        <begin position="6"/>
        <end position="132"/>
    </location>
</feature>
<gene>
    <name evidence="3" type="ORF">OG563_43775</name>
</gene>
<keyword evidence="4" id="KW-1185">Reference proteome</keyword>
<keyword evidence="1" id="KW-0560">Oxidoreductase</keyword>
<dbReference type="Gene3D" id="2.30.110.10">
    <property type="entry name" value="Electron Transport, Fmn-binding Protein, Chain A"/>
    <property type="match status" value="1"/>
</dbReference>
<accession>A0ABZ1Z789</accession>
<dbReference type="InterPro" id="IPR012349">
    <property type="entry name" value="Split_barrel_FMN-bd"/>
</dbReference>
<reference evidence="3" key="1">
    <citation type="submission" date="2022-10" db="EMBL/GenBank/DDBJ databases">
        <title>The complete genomes of actinobacterial strains from the NBC collection.</title>
        <authorList>
            <person name="Joergensen T.S."/>
            <person name="Alvarez Arevalo M."/>
            <person name="Sterndorff E.B."/>
            <person name="Faurdal D."/>
            <person name="Vuksanovic O."/>
            <person name="Mourched A.-S."/>
            <person name="Charusanti P."/>
            <person name="Shaw S."/>
            <person name="Blin K."/>
            <person name="Weber T."/>
        </authorList>
    </citation>
    <scope>NUCLEOTIDE SEQUENCE</scope>
    <source>
        <strain evidence="3">NBC_01482</strain>
    </source>
</reference>
<dbReference type="Pfam" id="PF01243">
    <property type="entry name" value="PNPOx_N"/>
    <property type="match status" value="1"/>
</dbReference>
<evidence type="ECO:0000313" key="4">
    <source>
        <dbReference type="Proteomes" id="UP001432062"/>
    </source>
</evidence>
<sequence>MNAKVARERFMAEPVARLATVSTDLRPHIVPIVFAVLDDTIYSAVDAKPKTTTALRRLANIAANPAVAVLADRYSDDWTHLWWARADGTARIPDDPEAQQALDLLTARYPVYRTQPPPGPVLAVDVTRWSGWSAS</sequence>
<dbReference type="InterPro" id="IPR019967">
    <property type="entry name" value="F420-dep_enz_PPOX_Rv0121"/>
</dbReference>
<dbReference type="PANTHER" id="PTHR35176:SF2">
    <property type="entry name" value="F420H(2)-DEPENDENT REDUCTASE RV1155"/>
    <property type="match status" value="1"/>
</dbReference>
<evidence type="ECO:0000313" key="3">
    <source>
        <dbReference type="EMBL" id="WUV51414.1"/>
    </source>
</evidence>
<name>A0ABZ1Z789_9NOCA</name>
<dbReference type="InterPro" id="IPR052019">
    <property type="entry name" value="F420H2_bilvrd_red/Heme_oxyg"/>
</dbReference>
<dbReference type="InterPro" id="IPR011576">
    <property type="entry name" value="Pyridox_Oxase_N"/>
</dbReference>
<dbReference type="Proteomes" id="UP001432062">
    <property type="component" value="Chromosome"/>
</dbReference>
<dbReference type="RefSeq" id="WP_327101631.1">
    <property type="nucleotide sequence ID" value="NZ_CP109149.1"/>
</dbReference>
<organism evidence="3 4">
    <name type="scientific">Nocardia vinacea</name>
    <dbReference type="NCBI Taxonomy" id="96468"/>
    <lineage>
        <taxon>Bacteria</taxon>
        <taxon>Bacillati</taxon>
        <taxon>Actinomycetota</taxon>
        <taxon>Actinomycetes</taxon>
        <taxon>Mycobacteriales</taxon>
        <taxon>Nocardiaceae</taxon>
        <taxon>Nocardia</taxon>
    </lineage>
</organism>
<evidence type="ECO:0000256" key="1">
    <source>
        <dbReference type="ARBA" id="ARBA00023002"/>
    </source>
</evidence>
<evidence type="ECO:0000259" key="2">
    <source>
        <dbReference type="Pfam" id="PF01243"/>
    </source>
</evidence>
<dbReference type="SUPFAM" id="SSF50475">
    <property type="entry name" value="FMN-binding split barrel"/>
    <property type="match status" value="1"/>
</dbReference>
<dbReference type="NCBIfam" id="TIGR03668">
    <property type="entry name" value="Rv0121_F420"/>
    <property type="match status" value="1"/>
</dbReference>